<accession>A0A8J5X4G7</accession>
<reference evidence="1" key="1">
    <citation type="submission" date="2021-05" db="EMBL/GenBank/DDBJ databases">
        <title>The genome of the haptophyte Pavlova lutheri (Diacronema luteri, Pavlovales) - a model for lipid biosynthesis in eukaryotic algae.</title>
        <authorList>
            <person name="Hulatt C.J."/>
            <person name="Posewitz M.C."/>
        </authorList>
    </citation>
    <scope>NUCLEOTIDE SEQUENCE</scope>
    <source>
        <strain evidence="1">NIVA-4/92</strain>
    </source>
</reference>
<name>A0A8J5X4G7_DIALT</name>
<proteinExistence type="predicted"/>
<dbReference type="Proteomes" id="UP000751190">
    <property type="component" value="Unassembled WGS sequence"/>
</dbReference>
<gene>
    <name evidence="1" type="ORF">KFE25_011481</name>
</gene>
<dbReference type="OrthoDB" id="10484522at2759"/>
<dbReference type="AlphaFoldDB" id="A0A8J5X4G7"/>
<keyword evidence="2" id="KW-1185">Reference proteome</keyword>
<dbReference type="EMBL" id="JAGTXO010000031">
    <property type="protein sequence ID" value="KAG8460706.1"/>
    <property type="molecule type" value="Genomic_DNA"/>
</dbReference>
<sequence>MAARERWLRTLNRLELTRRSGVRLESFIVQQAIECAEALGSFELAQDWVRASERSAIELFCAERVEQPDAPAACGEALEPTAVLAPLVPGGSAVLLHGVRHGGCERGIARAIAAAQPAAVALECGAEEAMPGTALERARACKSGLLAAELAHTRAHHPSASSWLNSPGWAAVQRSAERTESLALVSAWACGARVVALDRPKHMTWARCVAGHGLRELDELFAQKVTTGFPRSRFVLDEREAVMASTLAQLSAARLPRGGGARACGVGGLEAARREECIGTERDTRALTPAPAPVVALVGSAHVAPILKIWQRLLRGGPRARDVLALSAAAALTEPAQRAEADEPRRVGAQYGLLDAIFAPSARPSRHLPPLSFVGETAQRLTIECYSSPDMALAVLPRDALRARVLAEQLGAPRDGASMGADTRGCVDDGRTARARALADAVWESLEPVRAARPVNGGPGWVAFWSVR</sequence>
<evidence type="ECO:0000313" key="1">
    <source>
        <dbReference type="EMBL" id="KAG8460706.1"/>
    </source>
</evidence>
<organism evidence="1 2">
    <name type="scientific">Diacronema lutheri</name>
    <name type="common">Unicellular marine alga</name>
    <name type="synonym">Monochrysis lutheri</name>
    <dbReference type="NCBI Taxonomy" id="2081491"/>
    <lineage>
        <taxon>Eukaryota</taxon>
        <taxon>Haptista</taxon>
        <taxon>Haptophyta</taxon>
        <taxon>Pavlovophyceae</taxon>
        <taxon>Pavlovales</taxon>
        <taxon>Pavlovaceae</taxon>
        <taxon>Diacronema</taxon>
    </lineage>
</organism>
<comment type="caution">
    <text evidence="1">The sequence shown here is derived from an EMBL/GenBank/DDBJ whole genome shotgun (WGS) entry which is preliminary data.</text>
</comment>
<evidence type="ECO:0000313" key="2">
    <source>
        <dbReference type="Proteomes" id="UP000751190"/>
    </source>
</evidence>
<protein>
    <submittedName>
        <fullName evidence="1">Uncharacterized protein</fullName>
    </submittedName>
</protein>